<reference evidence="2" key="2">
    <citation type="journal article" date="2019" name="IMA Fungus">
        <title>Genome sequencing and comparison of five Tilletia species to identify candidate genes for the detection of regulated species infecting wheat.</title>
        <authorList>
            <person name="Nguyen H.D.T."/>
            <person name="Sultana T."/>
            <person name="Kesanakurti P."/>
            <person name="Hambleton S."/>
        </authorList>
    </citation>
    <scope>NUCLEOTIDE SEQUENCE</scope>
    <source>
        <strain evidence="2">DAOMC 236422</strain>
    </source>
</reference>
<organism evidence="2 3">
    <name type="scientific">Tilletia walkeri</name>
    <dbReference type="NCBI Taxonomy" id="117179"/>
    <lineage>
        <taxon>Eukaryota</taxon>
        <taxon>Fungi</taxon>
        <taxon>Dikarya</taxon>
        <taxon>Basidiomycota</taxon>
        <taxon>Ustilaginomycotina</taxon>
        <taxon>Exobasidiomycetes</taxon>
        <taxon>Tilletiales</taxon>
        <taxon>Tilletiaceae</taxon>
        <taxon>Tilletia</taxon>
    </lineage>
</organism>
<dbReference type="Proteomes" id="UP000078113">
    <property type="component" value="Unassembled WGS sequence"/>
</dbReference>
<accession>A0A8X7T5Q5</accession>
<dbReference type="AlphaFoldDB" id="A0A8X7T5Q5"/>
<dbReference type="EMBL" id="LWDG02000114">
    <property type="protein sequence ID" value="KAE8269038.1"/>
    <property type="molecule type" value="Genomic_DNA"/>
</dbReference>
<reference evidence="2" key="1">
    <citation type="submission" date="2016-04" db="EMBL/GenBank/DDBJ databases">
        <authorList>
            <person name="Nguyen H.D."/>
            <person name="Samba Siva P."/>
            <person name="Cullis J."/>
            <person name="Levesque C.A."/>
            <person name="Hambleton S."/>
        </authorList>
    </citation>
    <scope>NUCLEOTIDE SEQUENCE</scope>
    <source>
        <strain evidence="2">DAOMC 236422</strain>
    </source>
</reference>
<proteinExistence type="predicted"/>
<sequence>MPKKTVSKNAAEVAPAAANLGGVWFDSTESTLEAAHNVVHLDHVTKPWTREAWERARPWILEQRQKLESNGWVPTDANRTELYVLKRNAPAGAFTEDGSLYLRIPKKFVDFMRSGRDEADKKRHVTKKKDVSYKLDSEWVWKVRVCSEADDNEEPNVQLDVLESMENILYLVMCLQPGIARLHAEKKDVIQHGTLVKDIRDDLETPSTRCRALVAESESYSRTLPPPYWLIRNEEMLTKILDVGYEPTLAAAQEHARSVTRTVKNVEHRVWEEKVPNEILAQIMAERERLAMEEDGELKKKKKKASKDGTTKKGTKKSRTTTTNNEDTLSTTASASIAT</sequence>
<keyword evidence="3" id="KW-1185">Reference proteome</keyword>
<comment type="caution">
    <text evidence="2">The sequence shown here is derived from an EMBL/GenBank/DDBJ whole genome shotgun (WGS) entry which is preliminary data.</text>
</comment>
<evidence type="ECO:0000256" key="1">
    <source>
        <dbReference type="SAM" id="MobiDB-lite"/>
    </source>
</evidence>
<evidence type="ECO:0000313" key="2">
    <source>
        <dbReference type="EMBL" id="KAE8269038.1"/>
    </source>
</evidence>
<name>A0A8X7T5Q5_9BASI</name>
<evidence type="ECO:0000313" key="3">
    <source>
        <dbReference type="Proteomes" id="UP000078113"/>
    </source>
</evidence>
<gene>
    <name evidence="2" type="ORF">A4X09_0g3303</name>
</gene>
<feature type="region of interest" description="Disordered" evidence="1">
    <location>
        <begin position="293"/>
        <end position="339"/>
    </location>
</feature>
<protein>
    <submittedName>
        <fullName evidence="2">Uncharacterized protein</fullName>
    </submittedName>
</protein>
<feature type="compositionally biased region" description="Low complexity" evidence="1">
    <location>
        <begin position="320"/>
        <end position="339"/>
    </location>
</feature>